<evidence type="ECO:0000313" key="5">
    <source>
        <dbReference type="EMBL" id="KAJ3834817.1"/>
    </source>
</evidence>
<dbReference type="GO" id="GO:0031930">
    <property type="term" value="P:mitochondria-nucleus signaling pathway"/>
    <property type="evidence" value="ECO:0007669"/>
    <property type="project" value="TreeGrafter"/>
</dbReference>
<keyword evidence="2" id="KW-0677">Repeat</keyword>
<sequence>MSFRAGIYRTVLAQHKRVQKPAPRSWLHYQFASSSAPSRSSIGSYSASLKAELQNTHVIHRDYPLLTWELTHAKQPHQKPPLDKNDIETMLETLALSGMPEDLSRIEQILSDMSNVYNIPPSPETHTVIIRALIQKRTFQSVKLWLEHMPKKPGGVKPTAGHYHLVLEAGPRFCSFKNMMQLVHEMHQRGCEPTFDTFKLLAQARWLTTTRVSRIPLPSDFAPIFQHMKEIGLPYDTTLADMLQAMYLDKQRIRYAEEIMTLYNETFSDLLSPELLWENEWLLRISAAVKEGGVVGGLKLIPKYREEGGSPSVRTLGAFMQRIMRFEHLCNVRDQLGVTPSRDQWSVLLLRCIKRDNYSEMLDCYDQVRKAGVMPTASAISRLVQSVLASPLSDALDKSLKIFTDFTDSLPDRCDLLERETQRSIADVFAAMLREVTQRSDEHTPIRGLILREADEHRVALHSASAYLTAVSMSSAHSESDAMETYRESKHILDEAGYLTVLDILSRISWSDRMEPQVPNISFYFEVVKDMKAARYSITTTVYLVLLRALRQLASRTSSRIGFLHLRSDTLAATRQTHDLITLDSSITPNTSLWNALLENYRLLGAFPDALRVWDTMYISRVFDRASVNIILTTCREAGGVDMAQQIKTKLERTGFTFDNYNWKAWITCLCDAGRMNDALRYMCTVVKNPDPEMAHIILARLKPDIKPNVMAAIQKHQPKLHDALLQEAQASPSF</sequence>
<protein>
    <recommendedName>
        <fullName evidence="7">Pentatricopeptide repeat-containing protein</fullName>
    </recommendedName>
</protein>
<dbReference type="Proteomes" id="UP001163846">
    <property type="component" value="Unassembled WGS sequence"/>
</dbReference>
<evidence type="ECO:0000313" key="6">
    <source>
        <dbReference type="Proteomes" id="UP001163846"/>
    </source>
</evidence>
<evidence type="ECO:0000256" key="4">
    <source>
        <dbReference type="ARBA" id="ARBA00044511"/>
    </source>
</evidence>
<evidence type="ECO:0000256" key="3">
    <source>
        <dbReference type="ARBA" id="ARBA00044493"/>
    </source>
</evidence>
<comment type="similarity">
    <text evidence="1">Belongs to the CCM1 family.</text>
</comment>
<dbReference type="PANTHER" id="PTHR47936">
    <property type="entry name" value="PPR_LONG DOMAIN-CONTAINING PROTEIN"/>
    <property type="match status" value="1"/>
</dbReference>
<proteinExistence type="inferred from homology"/>
<reference evidence="5" key="1">
    <citation type="submission" date="2022-08" db="EMBL/GenBank/DDBJ databases">
        <authorList>
            <consortium name="DOE Joint Genome Institute"/>
            <person name="Min B."/>
            <person name="Riley R."/>
            <person name="Sierra-Patev S."/>
            <person name="Naranjo-Ortiz M."/>
            <person name="Looney B."/>
            <person name="Konkel Z."/>
            <person name="Slot J.C."/>
            <person name="Sakamoto Y."/>
            <person name="Steenwyk J.L."/>
            <person name="Rokas A."/>
            <person name="Carro J."/>
            <person name="Camarero S."/>
            <person name="Ferreira P."/>
            <person name="Molpeceres G."/>
            <person name="Ruiz-Duenas F.J."/>
            <person name="Serrano A."/>
            <person name="Henrissat B."/>
            <person name="Drula E."/>
            <person name="Hughes K.W."/>
            <person name="Mata J.L."/>
            <person name="Ishikawa N.K."/>
            <person name="Vargas-Isla R."/>
            <person name="Ushijima S."/>
            <person name="Smith C.A."/>
            <person name="Ahrendt S."/>
            <person name="Andreopoulos W."/>
            <person name="He G."/>
            <person name="Labutti K."/>
            <person name="Lipzen A."/>
            <person name="Ng V."/>
            <person name="Sandor L."/>
            <person name="Barry K."/>
            <person name="Martinez A.T."/>
            <person name="Xiao Y."/>
            <person name="Gibbons J.G."/>
            <person name="Terashima K."/>
            <person name="Hibbett D.S."/>
            <person name="Grigoriev I.V."/>
        </authorList>
    </citation>
    <scope>NUCLEOTIDE SEQUENCE</scope>
    <source>
        <strain evidence="5">TFB9207</strain>
    </source>
</reference>
<dbReference type="EMBL" id="MU806481">
    <property type="protein sequence ID" value="KAJ3834817.1"/>
    <property type="molecule type" value="Genomic_DNA"/>
</dbReference>
<name>A0AA38P1Y5_9AGAR</name>
<dbReference type="AlphaFoldDB" id="A0AA38P1Y5"/>
<accession>A0AA38P1Y5</accession>
<evidence type="ECO:0000256" key="1">
    <source>
        <dbReference type="ARBA" id="ARBA00006192"/>
    </source>
</evidence>
<dbReference type="Gene3D" id="1.25.40.10">
    <property type="entry name" value="Tetratricopeptide repeat domain"/>
    <property type="match status" value="3"/>
</dbReference>
<dbReference type="InterPro" id="IPR011990">
    <property type="entry name" value="TPR-like_helical_dom_sf"/>
</dbReference>
<organism evidence="5 6">
    <name type="scientific">Lentinula raphanica</name>
    <dbReference type="NCBI Taxonomy" id="153919"/>
    <lineage>
        <taxon>Eukaryota</taxon>
        <taxon>Fungi</taxon>
        <taxon>Dikarya</taxon>
        <taxon>Basidiomycota</taxon>
        <taxon>Agaricomycotina</taxon>
        <taxon>Agaricomycetes</taxon>
        <taxon>Agaricomycetidae</taxon>
        <taxon>Agaricales</taxon>
        <taxon>Marasmiineae</taxon>
        <taxon>Omphalotaceae</taxon>
        <taxon>Lentinula</taxon>
    </lineage>
</organism>
<comment type="caution">
    <text evidence="5">The sequence shown here is derived from an EMBL/GenBank/DDBJ whole genome shotgun (WGS) entry which is preliminary data.</text>
</comment>
<comment type="function">
    <text evidence="3">Regulates mitochondrial small subunit maturation by controlling 15S rRNA 5'-end processing. Localizes to the 5' precursor of the 15S rRNA in a position that is subsequently occupied by mS47 in the mature yeast mtSSU. Uses structure and sequence-specific RNA recognition, binding to a single-stranded region of the precursor and specifically recognizing bases -6 to -1. The exchange of Ccm1 for mS47 is coupled to the irreversible removal of precursor rRNA that is accompanied by conformational changes of the mitoribosomal proteins uS5m and mS26. These conformational changes signal completion of 5'-end rRNA processing through protection of the mature 5'-end of the 15S rRNA and stabilization of mS47. The removal of the 5' precursor together with the dissociation of Ccm1 may be catalyzed by the 5'-3' exoribonuclease Pet127. Involved in the specific removal of group I introns in mitochondrial encoded transcripts.</text>
</comment>
<evidence type="ECO:0008006" key="7">
    <source>
        <dbReference type="Google" id="ProtNLM"/>
    </source>
</evidence>
<dbReference type="PANTHER" id="PTHR47936:SF1">
    <property type="entry name" value="PENTATRICOPEPTIDE REPEAT-CONTAINING PROTEIN GUN1, CHLOROPLASTIC"/>
    <property type="match status" value="1"/>
</dbReference>
<keyword evidence="6" id="KW-1185">Reference proteome</keyword>
<gene>
    <name evidence="5" type="ORF">F5878DRAFT_629586</name>
</gene>
<comment type="subunit">
    <text evidence="4">Binds to mitochondrial small subunit 15S rRNA.</text>
</comment>
<evidence type="ECO:0000256" key="2">
    <source>
        <dbReference type="ARBA" id="ARBA00022737"/>
    </source>
</evidence>